<dbReference type="InterPro" id="IPR003760">
    <property type="entry name" value="PnrA-like"/>
</dbReference>
<feature type="chain" id="PRO_5032715705" evidence="2">
    <location>
        <begin position="24"/>
        <end position="359"/>
    </location>
</feature>
<organism evidence="4 5">
    <name type="scientific">Acidocella aromatica</name>
    <dbReference type="NCBI Taxonomy" id="1303579"/>
    <lineage>
        <taxon>Bacteria</taxon>
        <taxon>Pseudomonadati</taxon>
        <taxon>Pseudomonadota</taxon>
        <taxon>Alphaproteobacteria</taxon>
        <taxon>Acetobacterales</taxon>
        <taxon>Acidocellaceae</taxon>
        <taxon>Acidocella</taxon>
    </lineage>
</organism>
<proteinExistence type="predicted"/>
<feature type="signal peptide" evidence="2">
    <location>
        <begin position="1"/>
        <end position="23"/>
    </location>
</feature>
<dbReference type="Proteomes" id="UP000553706">
    <property type="component" value="Unassembled WGS sequence"/>
</dbReference>
<dbReference type="EMBL" id="JACHFJ010000001">
    <property type="protein sequence ID" value="MBB5372259.1"/>
    <property type="molecule type" value="Genomic_DNA"/>
</dbReference>
<evidence type="ECO:0000313" key="4">
    <source>
        <dbReference type="EMBL" id="MBB5372259.1"/>
    </source>
</evidence>
<gene>
    <name evidence="4" type="ORF">HNP71_000483</name>
</gene>
<protein>
    <submittedName>
        <fullName evidence="4">Basic membrane lipoprotein Med (Substrate-binding protein (PBP1-ABC) superfamily)</fullName>
    </submittedName>
</protein>
<evidence type="ECO:0000259" key="3">
    <source>
        <dbReference type="Pfam" id="PF02608"/>
    </source>
</evidence>
<evidence type="ECO:0000256" key="2">
    <source>
        <dbReference type="SAM" id="SignalP"/>
    </source>
</evidence>
<feature type="domain" description="ABC transporter substrate-binding protein PnrA-like" evidence="3">
    <location>
        <begin position="31"/>
        <end position="313"/>
    </location>
</feature>
<dbReference type="PANTHER" id="PTHR43208">
    <property type="entry name" value="ABC TRANSPORTER SUBSTRATE-BINDING PROTEIN"/>
    <property type="match status" value="1"/>
</dbReference>
<keyword evidence="5" id="KW-1185">Reference proteome</keyword>
<accession>A0A840VJ22</accession>
<dbReference type="AlphaFoldDB" id="A0A840VJ22"/>
<dbReference type="SUPFAM" id="SSF53822">
    <property type="entry name" value="Periplasmic binding protein-like I"/>
    <property type="match status" value="1"/>
</dbReference>
<evidence type="ECO:0000256" key="1">
    <source>
        <dbReference type="ARBA" id="ARBA00022729"/>
    </source>
</evidence>
<dbReference type="RefSeq" id="WP_183265235.1">
    <property type="nucleotide sequence ID" value="NZ_JACHFJ010000001.1"/>
</dbReference>
<dbReference type="Pfam" id="PF02608">
    <property type="entry name" value="Bmp"/>
    <property type="match status" value="1"/>
</dbReference>
<comment type="caution">
    <text evidence="4">The sequence shown here is derived from an EMBL/GenBank/DDBJ whole genome shotgun (WGS) entry which is preliminary data.</text>
</comment>
<name>A0A840VJ22_9PROT</name>
<dbReference type="InterPro" id="IPR028082">
    <property type="entry name" value="Peripla_BP_I"/>
</dbReference>
<dbReference type="InterPro" id="IPR052910">
    <property type="entry name" value="ABC-Purine-Binding"/>
</dbReference>
<reference evidence="4 5" key="1">
    <citation type="submission" date="2020-08" db="EMBL/GenBank/DDBJ databases">
        <title>Genomic Encyclopedia of Type Strains, Phase IV (KMG-IV): sequencing the most valuable type-strain genomes for metagenomic binning, comparative biology and taxonomic classification.</title>
        <authorList>
            <person name="Goeker M."/>
        </authorList>
    </citation>
    <scope>NUCLEOTIDE SEQUENCE [LARGE SCALE GENOMIC DNA]</scope>
    <source>
        <strain evidence="4 5">DSM 27026</strain>
    </source>
</reference>
<keyword evidence="1 2" id="KW-0732">Signal</keyword>
<evidence type="ECO:0000313" key="5">
    <source>
        <dbReference type="Proteomes" id="UP000553706"/>
    </source>
</evidence>
<dbReference type="Gene3D" id="3.40.50.2300">
    <property type="match status" value="2"/>
</dbReference>
<sequence length="359" mass="38136">MKLKNVAACALVALCAAAPAAQAQVKLDGKPKIAFLFLGTATDGGWSQSQNAARLALAKAYGQKIPYVDNVPEQTAKVEQEIDLFLNHGANIIIAGSYGYSDAFAAEAKAHPNDVFVNMAGISSTPNLESFYGKTFEGWYLAGMAAGYATKSKSLGMIEGFPIPDVLWDVNAFALGAQAANPGTVVHVAFVNSWSDPVKEAQISAAMIQQGADVIATDMDSPAALVVAEKAGKYSVGYQVDMAKSAPNGILTSVEFHWEKRLIPMVAEIEKGSWKSGGTPLYGIKEGVVDDATFQHIPADDIAKILAVRQEMIDGKFSPWTGPIADQSGKVQEPAGQTISEDDLWNMNYLVANVKGSMK</sequence>
<dbReference type="GO" id="GO:0005886">
    <property type="term" value="C:plasma membrane"/>
    <property type="evidence" value="ECO:0007669"/>
    <property type="project" value="InterPro"/>
</dbReference>
<keyword evidence="4" id="KW-0449">Lipoprotein</keyword>
<dbReference type="PANTHER" id="PTHR43208:SF1">
    <property type="entry name" value="ABC TRANSPORTER SUBSTRATE-BINDING PROTEIN"/>
    <property type="match status" value="1"/>
</dbReference>
<dbReference type="CDD" id="cd19963">
    <property type="entry name" value="PBP1_BMP-like"/>
    <property type="match status" value="1"/>
</dbReference>